<name>A0A1Y2E2W0_9BASI</name>
<keyword evidence="3" id="KW-1185">Reference proteome</keyword>
<dbReference type="EMBL" id="MCGR01000064">
    <property type="protein sequence ID" value="ORY65656.1"/>
    <property type="molecule type" value="Genomic_DNA"/>
</dbReference>
<feature type="transmembrane region" description="Helical" evidence="1">
    <location>
        <begin position="197"/>
        <end position="219"/>
    </location>
</feature>
<dbReference type="STRING" id="106004.A0A1Y2E2W0"/>
<evidence type="ECO:0000313" key="2">
    <source>
        <dbReference type="EMBL" id="ORY65656.1"/>
    </source>
</evidence>
<sequence>MNSSATPTAVYDDFSSAISYSEGWASFSNTTGSISASQYSNGTFHQCASAAISTGPTCLATFPFEGTGATVYGDSSSAHGRFFCAVDGGGKMWYDGGSVAEWAVGRVMCSVDGLERGNHTIVYGQAADDAGNSGVTQRHDSHLELRIRDHDCQPCLRFLGEHKLHRFSHVKPTRDSTRELYWYFIEHASICYLPTSIGIGVGVGGAAALALIGAAVLFWRRKRSTSK</sequence>
<evidence type="ECO:0000256" key="1">
    <source>
        <dbReference type="SAM" id="Phobius"/>
    </source>
</evidence>
<dbReference type="Proteomes" id="UP000193467">
    <property type="component" value="Unassembled WGS sequence"/>
</dbReference>
<gene>
    <name evidence="2" type="ORF">BCR35DRAFT_334630</name>
</gene>
<reference evidence="2 3" key="1">
    <citation type="submission" date="2016-07" db="EMBL/GenBank/DDBJ databases">
        <title>Pervasive Adenine N6-methylation of Active Genes in Fungi.</title>
        <authorList>
            <consortium name="DOE Joint Genome Institute"/>
            <person name="Mondo S.J."/>
            <person name="Dannebaum R.O."/>
            <person name="Kuo R.C."/>
            <person name="Labutti K."/>
            <person name="Haridas S."/>
            <person name="Kuo A."/>
            <person name="Salamov A."/>
            <person name="Ahrendt S.R."/>
            <person name="Lipzen A."/>
            <person name="Sullivan W."/>
            <person name="Andreopoulos W.B."/>
            <person name="Clum A."/>
            <person name="Lindquist E."/>
            <person name="Daum C."/>
            <person name="Ramamoorthy G.K."/>
            <person name="Gryganskyi A."/>
            <person name="Culley D."/>
            <person name="Magnuson J.K."/>
            <person name="James T.Y."/>
            <person name="O'Malley M.A."/>
            <person name="Stajich J.E."/>
            <person name="Spatafora J.W."/>
            <person name="Visel A."/>
            <person name="Grigoriev I.V."/>
        </authorList>
    </citation>
    <scope>NUCLEOTIDE SEQUENCE [LARGE SCALE GENOMIC DNA]</scope>
    <source>
        <strain evidence="2 3">62-1032</strain>
    </source>
</reference>
<comment type="caution">
    <text evidence="2">The sequence shown here is derived from an EMBL/GenBank/DDBJ whole genome shotgun (WGS) entry which is preliminary data.</text>
</comment>
<accession>A0A1Y2E2W0</accession>
<protein>
    <submittedName>
        <fullName evidence="2">Uncharacterized protein</fullName>
    </submittedName>
</protein>
<dbReference type="Gene3D" id="2.60.120.260">
    <property type="entry name" value="Galactose-binding domain-like"/>
    <property type="match status" value="1"/>
</dbReference>
<keyword evidence="1" id="KW-1133">Transmembrane helix</keyword>
<organism evidence="2 3">
    <name type="scientific">Leucosporidium creatinivorum</name>
    <dbReference type="NCBI Taxonomy" id="106004"/>
    <lineage>
        <taxon>Eukaryota</taxon>
        <taxon>Fungi</taxon>
        <taxon>Dikarya</taxon>
        <taxon>Basidiomycota</taxon>
        <taxon>Pucciniomycotina</taxon>
        <taxon>Microbotryomycetes</taxon>
        <taxon>Leucosporidiales</taxon>
        <taxon>Leucosporidium</taxon>
    </lineage>
</organism>
<dbReference type="InParanoid" id="A0A1Y2E2W0"/>
<dbReference type="AlphaFoldDB" id="A0A1Y2E2W0"/>
<evidence type="ECO:0000313" key="3">
    <source>
        <dbReference type="Proteomes" id="UP000193467"/>
    </source>
</evidence>
<keyword evidence="1" id="KW-0812">Transmembrane</keyword>
<keyword evidence="1" id="KW-0472">Membrane</keyword>
<proteinExistence type="predicted"/>